<keyword evidence="9" id="KW-0238">DNA-binding</keyword>
<feature type="domain" description="C2H2-type" evidence="14">
    <location>
        <begin position="287"/>
        <end position="314"/>
    </location>
</feature>
<dbReference type="FunFam" id="3.30.160.60:FF:000016">
    <property type="entry name" value="zinc finger protein 37 homolog"/>
    <property type="match status" value="1"/>
</dbReference>
<evidence type="ECO:0000256" key="1">
    <source>
        <dbReference type="ARBA" id="ARBA00003767"/>
    </source>
</evidence>
<dbReference type="InterPro" id="IPR036051">
    <property type="entry name" value="KRAB_dom_sf"/>
</dbReference>
<dbReference type="Pfam" id="PF00096">
    <property type="entry name" value="zf-C2H2"/>
    <property type="match status" value="8"/>
</dbReference>
<evidence type="ECO:0000313" key="16">
    <source>
        <dbReference type="Ensembl" id="ENSSHAP00000029286.1"/>
    </source>
</evidence>
<dbReference type="AlphaFoldDB" id="A0A7N4V032"/>
<evidence type="ECO:0000256" key="6">
    <source>
        <dbReference type="ARBA" id="ARBA00022771"/>
    </source>
</evidence>
<feature type="region of interest" description="Disordered" evidence="13">
    <location>
        <begin position="249"/>
        <end position="288"/>
    </location>
</feature>
<evidence type="ECO:0000256" key="4">
    <source>
        <dbReference type="ARBA" id="ARBA00022723"/>
    </source>
</evidence>
<feature type="compositionally biased region" description="Basic and acidic residues" evidence="13">
    <location>
        <begin position="31"/>
        <end position="41"/>
    </location>
</feature>
<reference evidence="16 17" key="1">
    <citation type="journal article" date="2011" name="Proc. Natl. Acad. Sci. U.S.A.">
        <title>Genetic diversity and population structure of the endangered marsupial Sarcophilus harrisii (Tasmanian devil).</title>
        <authorList>
            <person name="Miller W."/>
            <person name="Hayes V.M."/>
            <person name="Ratan A."/>
            <person name="Petersen D.C."/>
            <person name="Wittekindt N.E."/>
            <person name="Miller J."/>
            <person name="Walenz B."/>
            <person name="Knight J."/>
            <person name="Qi J."/>
            <person name="Zhao F."/>
            <person name="Wang Q."/>
            <person name="Bedoya-Reina O.C."/>
            <person name="Katiyar N."/>
            <person name="Tomsho L.P."/>
            <person name="Kasson L.M."/>
            <person name="Hardie R.A."/>
            <person name="Woodbridge P."/>
            <person name="Tindall E.A."/>
            <person name="Bertelsen M.F."/>
            <person name="Dixon D."/>
            <person name="Pyecroft S."/>
            <person name="Helgen K.M."/>
            <person name="Lesk A.M."/>
            <person name="Pringle T.H."/>
            <person name="Patterson N."/>
            <person name="Zhang Y."/>
            <person name="Kreiss A."/>
            <person name="Woods G.M."/>
            <person name="Jones M.E."/>
            <person name="Schuster S.C."/>
        </authorList>
    </citation>
    <scope>NUCLEOTIDE SEQUENCE [LARGE SCALE GENOMIC DNA]</scope>
</reference>
<comment type="function">
    <text evidence="1">May be involved in transcriptional regulation.</text>
</comment>
<keyword evidence="11" id="KW-0539">Nucleus</keyword>
<dbReference type="Gene3D" id="6.10.140.140">
    <property type="match status" value="1"/>
</dbReference>
<dbReference type="SMART" id="SM00349">
    <property type="entry name" value="KRAB"/>
    <property type="match status" value="1"/>
</dbReference>
<dbReference type="InParanoid" id="A0A7N4V032"/>
<evidence type="ECO:0000256" key="9">
    <source>
        <dbReference type="ARBA" id="ARBA00023125"/>
    </source>
</evidence>
<feature type="compositionally biased region" description="Basic residues" evidence="13">
    <location>
        <begin position="259"/>
        <end position="271"/>
    </location>
</feature>
<dbReference type="SUPFAM" id="SSF109640">
    <property type="entry name" value="KRAB domain (Kruppel-associated box)"/>
    <property type="match status" value="1"/>
</dbReference>
<dbReference type="FunFam" id="3.30.160.60:FF:000478">
    <property type="entry name" value="Zinc finger protein 133"/>
    <property type="match status" value="1"/>
</dbReference>
<protein>
    <submittedName>
        <fullName evidence="16">Uncharacterized protein</fullName>
    </submittedName>
</protein>
<feature type="compositionally biased region" description="Basic and acidic residues" evidence="13">
    <location>
        <begin position="274"/>
        <end position="287"/>
    </location>
</feature>
<dbReference type="Gene3D" id="3.30.160.60">
    <property type="entry name" value="Classic Zinc Finger"/>
    <property type="match status" value="8"/>
</dbReference>
<evidence type="ECO:0000256" key="5">
    <source>
        <dbReference type="ARBA" id="ARBA00022737"/>
    </source>
</evidence>
<keyword evidence="8" id="KW-0805">Transcription regulation</keyword>
<reference evidence="16" key="2">
    <citation type="submission" date="2025-08" db="UniProtKB">
        <authorList>
            <consortium name="Ensembl"/>
        </authorList>
    </citation>
    <scope>IDENTIFICATION</scope>
</reference>
<dbReference type="SUPFAM" id="SSF57667">
    <property type="entry name" value="beta-beta-alpha zinc fingers"/>
    <property type="match status" value="4"/>
</dbReference>
<evidence type="ECO:0000256" key="8">
    <source>
        <dbReference type="ARBA" id="ARBA00023015"/>
    </source>
</evidence>
<keyword evidence="7" id="KW-0862">Zinc</keyword>
<feature type="domain" description="C2H2-type" evidence="14">
    <location>
        <begin position="371"/>
        <end position="398"/>
    </location>
</feature>
<dbReference type="GO" id="GO:0003677">
    <property type="term" value="F:DNA binding"/>
    <property type="evidence" value="ECO:0007669"/>
    <property type="project" value="UniProtKB-KW"/>
</dbReference>
<feature type="domain" description="C2H2-type" evidence="14">
    <location>
        <begin position="399"/>
        <end position="426"/>
    </location>
</feature>
<accession>A0A7N4V032</accession>
<dbReference type="InterPro" id="IPR013087">
    <property type="entry name" value="Znf_C2H2_type"/>
</dbReference>
<evidence type="ECO:0000256" key="11">
    <source>
        <dbReference type="ARBA" id="ARBA00023242"/>
    </source>
</evidence>
<dbReference type="GO" id="GO:0005634">
    <property type="term" value="C:nucleus"/>
    <property type="evidence" value="ECO:0007669"/>
    <property type="project" value="UniProtKB-SubCell"/>
</dbReference>
<feature type="domain" description="C2H2-type" evidence="14">
    <location>
        <begin position="455"/>
        <end position="482"/>
    </location>
</feature>
<evidence type="ECO:0000256" key="2">
    <source>
        <dbReference type="ARBA" id="ARBA00004123"/>
    </source>
</evidence>
<dbReference type="CDD" id="cd07765">
    <property type="entry name" value="KRAB_A-box"/>
    <property type="match status" value="1"/>
</dbReference>
<comment type="similarity">
    <text evidence="3">Belongs to the krueppel C2H2-type zinc-finger protein family.</text>
</comment>
<dbReference type="Pfam" id="PF01352">
    <property type="entry name" value="KRAB"/>
    <property type="match status" value="1"/>
</dbReference>
<dbReference type="GeneTree" id="ENSGT00940000160826"/>
<sequence>MHRGELRSLSQTLFPSLPGSRPPLSSLGNEVRTEEAEEARRGLRELGRPRVRRRSSASGAAPRLWSTLDLEHRHSFLSYQREQNGVHTGKCLETSSSPPSLELDFLPEGNIEEEMDLVLLTAKPQECVTFKDVAVNFTQEEWQQLNPAQRDLYREVMLENYRNLISLGLPVSKPDVIFQLEQGEEPWMLDLQRIEEGEISRNMYLDKKSKSETEGSALLKQIISEEIKSSGTLIERFTREITVPEVRLEKKRENSERKISRKSVSHKRNLKKMSINDKKNPSKEKGPECNICGKTFRHRSSLRRHQITHTGERPYECNECGKAFFDCSSLTIHERIHTGEKPYECDECGKAFFNCSNLTRHQRIHTGESPYKCNECGKAFRHSSSLRRHQMTHTGQRPYECHECGKAFFDRSTLIIHERIHTGEKPYECDECGKAFFDKSSLTQHQKIHSKEKLYECNECGKAFNLRRHLNRHQITHTGEKPYECSVCGKVFSRKSSVIQHQRRYAKE</sequence>
<evidence type="ECO:0000256" key="3">
    <source>
        <dbReference type="ARBA" id="ARBA00006991"/>
    </source>
</evidence>
<keyword evidence="17" id="KW-1185">Reference proteome</keyword>
<dbReference type="GO" id="GO:0008270">
    <property type="term" value="F:zinc ion binding"/>
    <property type="evidence" value="ECO:0007669"/>
    <property type="project" value="UniProtKB-KW"/>
</dbReference>
<evidence type="ECO:0000256" key="13">
    <source>
        <dbReference type="SAM" id="MobiDB-lite"/>
    </source>
</evidence>
<dbReference type="FunFam" id="3.30.160.60:FF:001498">
    <property type="entry name" value="Zinc finger protein 404"/>
    <property type="match status" value="1"/>
</dbReference>
<dbReference type="FunFam" id="3.30.160.60:FF:000690">
    <property type="entry name" value="Zinc finger protein 354C"/>
    <property type="match status" value="1"/>
</dbReference>
<dbReference type="FunFam" id="3.30.160.60:FF:000794">
    <property type="entry name" value="zinc finger protein 2 isoform X2"/>
    <property type="match status" value="1"/>
</dbReference>
<dbReference type="PROSITE" id="PS50157">
    <property type="entry name" value="ZINC_FINGER_C2H2_2"/>
    <property type="match status" value="8"/>
</dbReference>
<feature type="compositionally biased region" description="Basic and acidic residues" evidence="13">
    <location>
        <begin position="249"/>
        <end position="258"/>
    </location>
</feature>
<evidence type="ECO:0000256" key="10">
    <source>
        <dbReference type="ARBA" id="ARBA00023163"/>
    </source>
</evidence>
<feature type="domain" description="KRAB" evidence="15">
    <location>
        <begin position="128"/>
        <end position="199"/>
    </location>
</feature>
<dbReference type="Proteomes" id="UP000007648">
    <property type="component" value="Unassembled WGS sequence"/>
</dbReference>
<feature type="domain" description="C2H2-type" evidence="14">
    <location>
        <begin position="483"/>
        <end position="508"/>
    </location>
</feature>
<evidence type="ECO:0000259" key="14">
    <source>
        <dbReference type="PROSITE" id="PS50157"/>
    </source>
</evidence>
<feature type="domain" description="C2H2-type" evidence="14">
    <location>
        <begin position="427"/>
        <end position="454"/>
    </location>
</feature>
<dbReference type="FunFam" id="3.30.160.60:FF:001745">
    <property type="entry name" value="Zinc finger protein 658"/>
    <property type="match status" value="1"/>
</dbReference>
<dbReference type="PROSITE" id="PS00028">
    <property type="entry name" value="ZINC_FINGER_C2H2_1"/>
    <property type="match status" value="7"/>
</dbReference>
<dbReference type="FunFam" id="3.30.160.60:FF:000947">
    <property type="entry name" value="zinc finger protein 2 isoform X2"/>
    <property type="match status" value="1"/>
</dbReference>
<dbReference type="InterPro" id="IPR036236">
    <property type="entry name" value="Znf_C2H2_sf"/>
</dbReference>
<evidence type="ECO:0000256" key="7">
    <source>
        <dbReference type="ARBA" id="ARBA00022833"/>
    </source>
</evidence>
<feature type="domain" description="C2H2-type" evidence="14">
    <location>
        <begin position="343"/>
        <end position="370"/>
    </location>
</feature>
<organism evidence="16 17">
    <name type="scientific">Sarcophilus harrisii</name>
    <name type="common">Tasmanian devil</name>
    <name type="synonym">Sarcophilus laniarius</name>
    <dbReference type="NCBI Taxonomy" id="9305"/>
    <lineage>
        <taxon>Eukaryota</taxon>
        <taxon>Metazoa</taxon>
        <taxon>Chordata</taxon>
        <taxon>Craniata</taxon>
        <taxon>Vertebrata</taxon>
        <taxon>Euteleostomi</taxon>
        <taxon>Mammalia</taxon>
        <taxon>Metatheria</taxon>
        <taxon>Dasyuromorphia</taxon>
        <taxon>Dasyuridae</taxon>
        <taxon>Sarcophilus</taxon>
    </lineage>
</organism>
<feature type="compositionally biased region" description="Low complexity" evidence="13">
    <location>
        <begin position="13"/>
        <end position="27"/>
    </location>
</feature>
<reference evidence="16" key="3">
    <citation type="submission" date="2025-09" db="UniProtKB">
        <authorList>
            <consortium name="Ensembl"/>
        </authorList>
    </citation>
    <scope>IDENTIFICATION</scope>
</reference>
<evidence type="ECO:0000256" key="12">
    <source>
        <dbReference type="PROSITE-ProRule" id="PRU00042"/>
    </source>
</evidence>
<evidence type="ECO:0000313" key="17">
    <source>
        <dbReference type="Proteomes" id="UP000007648"/>
    </source>
</evidence>
<dbReference type="PANTHER" id="PTHR23234:SF10">
    <property type="entry name" value="RIKEN CDNA 6720489N17 GENE-RELATED"/>
    <property type="match status" value="1"/>
</dbReference>
<dbReference type="GO" id="GO:0006355">
    <property type="term" value="P:regulation of DNA-templated transcription"/>
    <property type="evidence" value="ECO:0007669"/>
    <property type="project" value="InterPro"/>
</dbReference>
<evidence type="ECO:0000259" key="15">
    <source>
        <dbReference type="PROSITE" id="PS50805"/>
    </source>
</evidence>
<keyword evidence="10" id="KW-0804">Transcription</keyword>
<dbReference type="PROSITE" id="PS50805">
    <property type="entry name" value="KRAB"/>
    <property type="match status" value="1"/>
</dbReference>
<dbReference type="SMART" id="SM00355">
    <property type="entry name" value="ZnF_C2H2"/>
    <property type="match status" value="8"/>
</dbReference>
<keyword evidence="4" id="KW-0479">Metal-binding</keyword>
<dbReference type="PANTHER" id="PTHR23234">
    <property type="entry name" value="ZNF44 PROTEIN"/>
    <property type="match status" value="1"/>
</dbReference>
<dbReference type="InterPro" id="IPR001909">
    <property type="entry name" value="KRAB"/>
</dbReference>
<feature type="region of interest" description="Disordered" evidence="13">
    <location>
        <begin position="1"/>
        <end position="41"/>
    </location>
</feature>
<dbReference type="Ensembl" id="ENSSHAT00000047588.1">
    <property type="protein sequence ID" value="ENSSHAP00000029286.1"/>
    <property type="gene ID" value="ENSSHAG00000011714.2"/>
</dbReference>
<feature type="domain" description="C2H2-type" evidence="14">
    <location>
        <begin position="315"/>
        <end position="342"/>
    </location>
</feature>
<comment type="subcellular location">
    <subcellularLocation>
        <location evidence="2">Nucleus</location>
    </subcellularLocation>
</comment>
<dbReference type="InterPro" id="IPR050758">
    <property type="entry name" value="Znf_C2H2-type"/>
</dbReference>
<dbReference type="FunFam" id="3.30.160.60:FF:000113">
    <property type="entry name" value="zinc finger protein 699 isoform X1"/>
    <property type="match status" value="1"/>
</dbReference>
<keyword evidence="5" id="KW-0677">Repeat</keyword>
<proteinExistence type="inferred from homology"/>
<keyword evidence="6 12" id="KW-0863">Zinc-finger</keyword>
<name>A0A7N4V032_SARHA</name>